<organism evidence="2 3">
    <name type="scientific">Cronartium quercuum f. sp. fusiforme G11</name>
    <dbReference type="NCBI Taxonomy" id="708437"/>
    <lineage>
        <taxon>Eukaryota</taxon>
        <taxon>Fungi</taxon>
        <taxon>Dikarya</taxon>
        <taxon>Basidiomycota</taxon>
        <taxon>Pucciniomycotina</taxon>
        <taxon>Pucciniomycetes</taxon>
        <taxon>Pucciniales</taxon>
        <taxon>Coleosporiaceae</taxon>
        <taxon>Cronartium</taxon>
    </lineage>
</organism>
<evidence type="ECO:0000256" key="1">
    <source>
        <dbReference type="SAM" id="MobiDB-lite"/>
    </source>
</evidence>
<protein>
    <submittedName>
        <fullName evidence="2">Uncharacterized protein</fullName>
    </submittedName>
</protein>
<dbReference type="OrthoDB" id="2500685at2759"/>
<feature type="compositionally biased region" description="Basic and acidic residues" evidence="1">
    <location>
        <begin position="35"/>
        <end position="46"/>
    </location>
</feature>
<evidence type="ECO:0000313" key="2">
    <source>
        <dbReference type="EMBL" id="KAG0142542.1"/>
    </source>
</evidence>
<name>A0A9P6NBH0_9BASI</name>
<dbReference type="EMBL" id="MU167345">
    <property type="protein sequence ID" value="KAG0142542.1"/>
    <property type="molecule type" value="Genomic_DNA"/>
</dbReference>
<dbReference type="Proteomes" id="UP000886653">
    <property type="component" value="Unassembled WGS sequence"/>
</dbReference>
<feature type="compositionally biased region" description="Pro residues" evidence="1">
    <location>
        <begin position="56"/>
        <end position="78"/>
    </location>
</feature>
<evidence type="ECO:0000313" key="3">
    <source>
        <dbReference type="Proteomes" id="UP000886653"/>
    </source>
</evidence>
<feature type="region of interest" description="Disordered" evidence="1">
    <location>
        <begin position="1"/>
        <end position="85"/>
    </location>
</feature>
<reference evidence="2" key="1">
    <citation type="submission" date="2013-11" db="EMBL/GenBank/DDBJ databases">
        <title>Genome sequence of the fusiform rust pathogen reveals effectors for host alternation and coevolution with pine.</title>
        <authorList>
            <consortium name="DOE Joint Genome Institute"/>
            <person name="Smith K."/>
            <person name="Pendleton A."/>
            <person name="Kubisiak T."/>
            <person name="Anderson C."/>
            <person name="Salamov A."/>
            <person name="Aerts A."/>
            <person name="Riley R."/>
            <person name="Clum A."/>
            <person name="Lindquist E."/>
            <person name="Ence D."/>
            <person name="Campbell M."/>
            <person name="Kronenberg Z."/>
            <person name="Feau N."/>
            <person name="Dhillon B."/>
            <person name="Hamelin R."/>
            <person name="Burleigh J."/>
            <person name="Smith J."/>
            <person name="Yandell M."/>
            <person name="Nelson C."/>
            <person name="Grigoriev I."/>
            <person name="Davis J."/>
        </authorList>
    </citation>
    <scope>NUCLEOTIDE SEQUENCE</scope>
    <source>
        <strain evidence="2">G11</strain>
    </source>
</reference>
<sequence length="85" mass="9473">MQAKHPSALPDSMITKIRQPSPSPPPENDLVLVQDQKDDSESHDSDFYTLDRSQEPYPPVLRPSEVPPKTSPSGPTLPPNRSRDE</sequence>
<feature type="non-terminal residue" evidence="2">
    <location>
        <position position="85"/>
    </location>
</feature>
<keyword evidence="3" id="KW-1185">Reference proteome</keyword>
<dbReference type="AlphaFoldDB" id="A0A9P6NBH0"/>
<gene>
    <name evidence="2" type="ORF">CROQUDRAFT_26006</name>
</gene>
<proteinExistence type="predicted"/>
<comment type="caution">
    <text evidence="2">The sequence shown here is derived from an EMBL/GenBank/DDBJ whole genome shotgun (WGS) entry which is preliminary data.</text>
</comment>
<accession>A0A9P6NBH0</accession>